<name>A0A644WVX3_9ZZZZ</name>
<comment type="caution">
    <text evidence="3">The sequence shown here is derived from an EMBL/GenBank/DDBJ whole genome shotgun (WGS) entry which is preliminary data.</text>
</comment>
<feature type="domain" description="Putative beta-lactamase-inhibitor-like PepSY-like" evidence="2">
    <location>
        <begin position="296"/>
        <end position="361"/>
    </location>
</feature>
<protein>
    <recommendedName>
        <fullName evidence="2">Putative beta-lactamase-inhibitor-like PepSY-like domain-containing protein</fullName>
    </recommendedName>
</protein>
<proteinExistence type="predicted"/>
<feature type="domain" description="Putative beta-lactamase-inhibitor-like PepSY-like" evidence="2">
    <location>
        <begin position="64"/>
        <end position="127"/>
    </location>
</feature>
<dbReference type="Gene3D" id="3.10.450.360">
    <property type="match status" value="2"/>
</dbReference>
<evidence type="ECO:0000256" key="1">
    <source>
        <dbReference type="SAM" id="MobiDB-lite"/>
    </source>
</evidence>
<dbReference type="EMBL" id="VSSQ01001409">
    <property type="protein sequence ID" value="MPM08076.1"/>
    <property type="molecule type" value="Genomic_DNA"/>
</dbReference>
<reference evidence="3" key="1">
    <citation type="submission" date="2019-08" db="EMBL/GenBank/DDBJ databases">
        <authorList>
            <person name="Kucharzyk K."/>
            <person name="Murdoch R.W."/>
            <person name="Higgins S."/>
            <person name="Loffler F."/>
        </authorList>
    </citation>
    <scope>NUCLEOTIDE SEQUENCE</scope>
</reference>
<accession>A0A644WVX3</accession>
<gene>
    <name evidence="3" type="ORF">SDC9_54388</name>
</gene>
<dbReference type="InterPro" id="IPR021533">
    <property type="entry name" value="PepSY-like"/>
</dbReference>
<evidence type="ECO:0000313" key="3">
    <source>
        <dbReference type="EMBL" id="MPM08076.1"/>
    </source>
</evidence>
<feature type="region of interest" description="Disordered" evidence="1">
    <location>
        <begin position="233"/>
        <end position="259"/>
    </location>
</feature>
<sequence>MKRIFPVFIMLLLLQFTAWAQIPVKESDVPDVVKAKLPNLFPGVTGVSWTKHSTDYHAAFVYDNIPVVVAFAESGRWINSESEYKLEDCPRSMQKHLSSSFQSAKIKKILLTENKDLSEYRVELQDTVTNQPLFAIYDISGAFIRKTDSKGSDSDLQLQGANESGKLAVHPKELPSAINSYVIINYTQYSIRESYIVNNEKYQNAYYIVLGKPDDKTPVELWFDYQGTPISGGNNAATNANPDDKDSKKNQKKLSRTPYPQNKVPAAAVTYFTKKAPKAEEVRWDTIGKEYVVSYVDPIRSTENRMHFDTKGAYVMSVTVLYPKDLLPMIQNYLADNYPDLEIESAENIVYADKKKFTVVKLFGATWMNDPMVFHEIYFSTSGRLEKEELANFTDAEDEYLRERKENKNNAFNEYTQDDDLSLEEGDMVDGQSVTLKELPTKAARYISDNYPGWNFSDGIIINDDGLKYSVFLKREGYKERKRLLFDLKGNFLKEEDL</sequence>
<organism evidence="3">
    <name type="scientific">bioreactor metagenome</name>
    <dbReference type="NCBI Taxonomy" id="1076179"/>
    <lineage>
        <taxon>unclassified sequences</taxon>
        <taxon>metagenomes</taxon>
        <taxon>ecological metagenomes</taxon>
    </lineage>
</organism>
<dbReference type="SUPFAM" id="SSF160574">
    <property type="entry name" value="BT0923-like"/>
    <property type="match status" value="3"/>
</dbReference>
<evidence type="ECO:0000259" key="2">
    <source>
        <dbReference type="Pfam" id="PF11396"/>
    </source>
</evidence>
<dbReference type="AlphaFoldDB" id="A0A644WVX3"/>
<dbReference type="Pfam" id="PF11396">
    <property type="entry name" value="PepSY_like"/>
    <property type="match status" value="3"/>
</dbReference>
<feature type="domain" description="Putative beta-lactamase-inhibitor-like PepSY-like" evidence="2">
    <location>
        <begin position="431"/>
        <end position="494"/>
    </location>
</feature>